<sequence length="324" mass="38101">MSSYIELNDIYTQVNILEKIIGRRGFNLDELFQNFNLEKDEFDRFGLNKITQERVLGLDAVNEHDKLMILGKPGVGKTTFLKYLAIQCNRGEFAATKIPIFIPLKKYAETENSPYLSSYMIKWFEDCKITNASEKLERILTEGRGLILLDGLDEVREEDSERVIRNIESFYSRYDKNKFAVTCRIAAKEYTFTQFTEVEVADFDDEQIKTFVNSWFKIKQLTDYPKHFLEQIENNPTIKELGNNPLLLTLLCLEFEDSGNFPSDRADLYARATNTLLRKWDNKRNIYRDQVYKELTPKRKEGLLSQIAFKTFDKKEYFFKLDFG</sequence>
<keyword evidence="3" id="KW-1185">Reference proteome</keyword>
<proteinExistence type="predicted"/>
<reference evidence="2" key="2">
    <citation type="submission" date="2005-06" db="EMBL/GenBank/DDBJ databases">
        <title>Sequencing of the draft genome and assembly of Crocosphaera watsonii WH 8501.</title>
        <authorList>
            <consortium name="US DOE Joint Genome Institute (JGI-PGF)"/>
            <person name="Copeland A."/>
            <person name="Lucas S."/>
            <person name="Lapidus A."/>
            <person name="Barry K."/>
            <person name="Detter C."/>
            <person name="Glavina T."/>
            <person name="Hammon N."/>
            <person name="Israni S."/>
            <person name="Pitluck S."/>
            <person name="Richardson P."/>
        </authorList>
    </citation>
    <scope>NUCLEOTIDE SEQUENCE [LARGE SCALE GENOMIC DNA]</scope>
    <source>
        <strain evidence="2">WH 8501</strain>
    </source>
</reference>
<dbReference type="SUPFAM" id="SSF52540">
    <property type="entry name" value="P-loop containing nucleoside triphosphate hydrolases"/>
    <property type="match status" value="1"/>
</dbReference>
<reference evidence="2" key="1">
    <citation type="submission" date="2004-02" db="EMBL/GenBank/DDBJ databases">
        <authorList>
            <consortium name="DOE Joint Genome Institute"/>
        </authorList>
    </citation>
    <scope>NUCLEOTIDE SEQUENCE [LARGE SCALE GENOMIC DNA]</scope>
    <source>
        <strain evidence="2">WH 8501</strain>
    </source>
</reference>
<dbReference type="PANTHER" id="PTHR46312">
    <property type="entry name" value="NACHT DOMAIN-CONTAINING PROTEIN"/>
    <property type="match status" value="1"/>
</dbReference>
<evidence type="ECO:0000259" key="1">
    <source>
        <dbReference type="PROSITE" id="PS50837"/>
    </source>
</evidence>
<name>Q4C5R4_CROWT</name>
<dbReference type="InterPro" id="IPR007111">
    <property type="entry name" value="NACHT_NTPase"/>
</dbReference>
<dbReference type="AlphaFoldDB" id="Q4C5R4"/>
<dbReference type="Pfam" id="PF05729">
    <property type="entry name" value="NACHT"/>
    <property type="match status" value="1"/>
</dbReference>
<dbReference type="EMBL" id="AADV02000005">
    <property type="protein sequence ID" value="EAM51350.1"/>
    <property type="molecule type" value="Genomic_DNA"/>
</dbReference>
<dbReference type="OrthoDB" id="448481at2"/>
<dbReference type="InterPro" id="IPR027417">
    <property type="entry name" value="P-loop_NTPase"/>
</dbReference>
<feature type="domain" description="NACHT" evidence="1">
    <location>
        <begin position="65"/>
        <end position="184"/>
    </location>
</feature>
<comment type="caution">
    <text evidence="2">The sequence shown here is derived from an EMBL/GenBank/DDBJ whole genome shotgun (WGS) entry which is preliminary data.</text>
</comment>
<organism evidence="2 3">
    <name type="scientific">Crocosphaera watsonii WH 8501</name>
    <dbReference type="NCBI Taxonomy" id="165597"/>
    <lineage>
        <taxon>Bacteria</taxon>
        <taxon>Bacillati</taxon>
        <taxon>Cyanobacteriota</taxon>
        <taxon>Cyanophyceae</taxon>
        <taxon>Oscillatoriophycideae</taxon>
        <taxon>Chroococcales</taxon>
        <taxon>Aphanothecaceae</taxon>
        <taxon>Crocosphaera</taxon>
    </lineage>
</organism>
<evidence type="ECO:0000313" key="3">
    <source>
        <dbReference type="Proteomes" id="UP000003922"/>
    </source>
</evidence>
<evidence type="ECO:0000313" key="2">
    <source>
        <dbReference type="EMBL" id="EAM51350.1"/>
    </source>
</evidence>
<dbReference type="Gene3D" id="3.40.50.300">
    <property type="entry name" value="P-loop containing nucleotide triphosphate hydrolases"/>
    <property type="match status" value="1"/>
</dbReference>
<dbReference type="PANTHER" id="PTHR46312:SF2">
    <property type="entry name" value="NUCLEOTIDE-BINDING OLIGOMERIZATION DOMAIN-CONTAINING PROTEIN 2-LIKE"/>
    <property type="match status" value="1"/>
</dbReference>
<protein>
    <submittedName>
        <fullName evidence="2">Similar to NTPase (NACHT family)</fullName>
    </submittedName>
</protein>
<reference evidence="2" key="3">
    <citation type="submission" date="2016-12" db="EMBL/GenBank/DDBJ databases">
        <title>Annotation of the draft genome assembly of Crocosphaera watsonii WH 8501.</title>
        <authorList>
            <consortium name="US DOE Joint Genome Institute (JGI-ORNL)"/>
            <person name="Larimer F."/>
            <person name="Land M."/>
        </authorList>
    </citation>
    <scope>NUCLEOTIDE SEQUENCE</scope>
    <source>
        <strain evidence="2">WH 8501</strain>
    </source>
</reference>
<dbReference type="RefSeq" id="WP_007304864.1">
    <property type="nucleotide sequence ID" value="NZ_AADV02000005.1"/>
</dbReference>
<accession>Q4C5R4</accession>
<dbReference type="KEGG" id="cwa:CwatDRAFT_4469"/>
<dbReference type="PROSITE" id="PS50837">
    <property type="entry name" value="NACHT"/>
    <property type="match status" value="1"/>
</dbReference>
<gene>
    <name evidence="2" type="ORF">CwatDRAFT_4469</name>
</gene>
<dbReference type="Proteomes" id="UP000003922">
    <property type="component" value="Unassembled WGS sequence"/>
</dbReference>